<proteinExistence type="inferred from homology"/>
<dbReference type="Pfam" id="PF00675">
    <property type="entry name" value="Peptidase_M16"/>
    <property type="match status" value="1"/>
</dbReference>
<feature type="domain" description="Peptidase M16 C-terminal" evidence="10">
    <location>
        <begin position="264"/>
        <end position="411"/>
    </location>
</feature>
<dbReference type="MEROPS" id="M16.008"/>
<dbReference type="PANTHER" id="PTHR43690:SF18">
    <property type="entry name" value="INSULIN-DEGRADING ENZYME-RELATED"/>
    <property type="match status" value="1"/>
</dbReference>
<evidence type="ECO:0000256" key="8">
    <source>
        <dbReference type="RuleBase" id="RU004447"/>
    </source>
</evidence>
<keyword evidence="7" id="KW-0482">Metalloprotease</keyword>
<dbReference type="GeneID" id="18809976"/>
<dbReference type="Gene3D" id="3.30.830.10">
    <property type="entry name" value="Metalloenzyme, LuxS/M16 peptidase-like"/>
    <property type="match status" value="4"/>
</dbReference>
<dbReference type="GO" id="GO:0043171">
    <property type="term" value="P:peptide catabolic process"/>
    <property type="evidence" value="ECO:0007669"/>
    <property type="project" value="TreeGrafter"/>
</dbReference>
<feature type="domain" description="Peptidase M16 N-terminal" evidence="9">
    <location>
        <begin position="54"/>
        <end position="186"/>
    </location>
</feature>
<dbReference type="GO" id="GO:0051603">
    <property type="term" value="P:proteolysis involved in protein catabolic process"/>
    <property type="evidence" value="ECO:0007669"/>
    <property type="project" value="TreeGrafter"/>
</dbReference>
<dbReference type="RefSeq" id="XP_007322153.1">
    <property type="nucleotide sequence ID" value="XM_007322091.1"/>
</dbReference>
<evidence type="ECO:0000259" key="11">
    <source>
        <dbReference type="Pfam" id="PF16187"/>
    </source>
</evidence>
<evidence type="ECO:0000256" key="7">
    <source>
        <dbReference type="ARBA" id="ARBA00023049"/>
    </source>
</evidence>
<sequence>MKSANNIQADWIQLQRRQAIPPYSIFSKAIEKSQSDDKEYRVIKLENGLHATVIHDPKADTAAASLDVAVGHLYDPDDMPGMAHFCEHLLFMGTEQFPRENEYSEFLSKNNGSSNAFTSTSNTNYYFSVATPALAPALTRFAAFFHCPLFSPSCTSRELNAVDSEHKKNHQADMWRIFQLNKELTKDGHPWKKFGSGNRESLSKAGKELKAKGAVGRETRRRLVEWWSKEYCAGRMRLCVIGKGMSREFYFSISRVIIHCPQESLDELSDLVSKLFSPISNRGLDPTPMINDHPFGPNEMGTLVSVQTIMRFHAVEISFPLDYQAPLWRYKPTNFLAHFVGHEGPGSLHSYLKNKGWVTSLNSGSQSLARGFGMFKVTIHMTEQGFQNYRSIVLATFKYLSLLRSSTFPAWYQAEISALSNTNFQFSAKRNPDDYAVWLSQQMVWPVPTELTVSAPQLTWEWDQGGNGEKEVNDILNGLTIDQGRVVLMARKEDHERIGQKDATWKTEPWYGTPYRVERWQEDFVIQAKGKNDLPELYLPGPNQFIPTNLNVEKRVVSETIKRPHLIRETPLSTVWYKKDDQFWLPKATVIIELRSPLANASPRAAVLTRIFSDLVNDSLTEFSYDASLAGLSYGFASHSLGLWVTLNGYNDKLGVLAKHVLERVKTLEVRADRLEVVKEQIERDWGNFFLGQTYRLSDYYGRYLLENQQWTLEEKLPEVPRVTVQDIQMHAKEMLSQLNIRMLVAGNMYKDEAIGLATMGEKILDPAPLPLDEVVDRALIPPKASNFVWTLPVPNPNEPNSALTYYVHIGDRNDARLRVIGSLLQQILSEPAFNVLRTKEQLGYVVFCSTWVLPGSADFGLRIVVQSERNPTYLEQRVEAFLVSMRAFIKNMEPKTFEEQKQGLQKKWEEVVKNLVEETNRYWAHIDSGYLDFFRLDTNLNVLKDVNKEDVLSLFQSHVDPASPSRSKISVHLRSRRPRPKKVSVAAADAFEGLAKAAGVVLEHGAWREELGDQLPTTNDFGKYWAGVFTELMTAPNVSQELLGKIPALVGQFPEAEDIEQGLLEGATYIEDSKAFKSSLSTSRDPRPLVEWGDLPAAKF</sequence>
<evidence type="ECO:0000259" key="9">
    <source>
        <dbReference type="Pfam" id="PF00675"/>
    </source>
</evidence>
<keyword evidence="6" id="KW-0862">Zinc</keyword>
<dbReference type="KEGG" id="sla:SERLADRAFT_363284"/>
<keyword evidence="4" id="KW-0479">Metal-binding</keyword>
<dbReference type="GO" id="GO:0005739">
    <property type="term" value="C:mitochondrion"/>
    <property type="evidence" value="ECO:0007669"/>
    <property type="project" value="TreeGrafter"/>
</dbReference>
<accession>F8P6Y0</accession>
<protein>
    <recommendedName>
        <fullName evidence="14">Insulin-degrading enzyme</fullName>
    </recommendedName>
</protein>
<evidence type="ECO:0000256" key="4">
    <source>
        <dbReference type="ARBA" id="ARBA00022723"/>
    </source>
</evidence>
<evidence type="ECO:0000256" key="1">
    <source>
        <dbReference type="ARBA" id="ARBA00001947"/>
    </source>
</evidence>
<dbReference type="InterPro" id="IPR032632">
    <property type="entry name" value="Peptidase_M16_M"/>
</dbReference>
<keyword evidence="5" id="KW-0378">Hydrolase</keyword>
<dbReference type="FunFam" id="3.30.830.10:FF:000005">
    <property type="entry name" value="nardilysin isoform X1"/>
    <property type="match status" value="1"/>
</dbReference>
<evidence type="ECO:0000256" key="6">
    <source>
        <dbReference type="ARBA" id="ARBA00022833"/>
    </source>
</evidence>
<organism>
    <name type="scientific">Serpula lacrymans var. lacrymans (strain S7.9)</name>
    <name type="common">Dry rot fungus</name>
    <dbReference type="NCBI Taxonomy" id="578457"/>
    <lineage>
        <taxon>Eukaryota</taxon>
        <taxon>Fungi</taxon>
        <taxon>Dikarya</taxon>
        <taxon>Basidiomycota</taxon>
        <taxon>Agaricomycotina</taxon>
        <taxon>Agaricomycetes</taxon>
        <taxon>Agaricomycetidae</taxon>
        <taxon>Boletales</taxon>
        <taxon>Coniophorineae</taxon>
        <taxon>Serpulaceae</taxon>
        <taxon>Serpula</taxon>
    </lineage>
</organism>
<dbReference type="FunFam" id="3.30.830.10:FF:000012">
    <property type="entry name" value="Protease 3"/>
    <property type="match status" value="1"/>
</dbReference>
<dbReference type="InterPro" id="IPR011765">
    <property type="entry name" value="Pept_M16_N"/>
</dbReference>
<evidence type="ECO:0000313" key="13">
    <source>
        <dbReference type="EMBL" id="EGO21196.1"/>
    </source>
</evidence>
<dbReference type="AlphaFoldDB" id="F8P6Y0"/>
<dbReference type="SUPFAM" id="SSF63411">
    <property type="entry name" value="LuxS/MPP-like metallohydrolase"/>
    <property type="match status" value="4"/>
</dbReference>
<reference evidence="13" key="1">
    <citation type="submission" date="2011-04" db="EMBL/GenBank/DDBJ databases">
        <title>Evolution of plant cell wall degrading machinery underlies the functional diversity of forest fungi.</title>
        <authorList>
            <consortium name="US DOE Joint Genome Institute (JGI-PGF)"/>
            <person name="Eastwood D.C."/>
            <person name="Floudas D."/>
            <person name="Binder M."/>
            <person name="Majcherczyk A."/>
            <person name="Schneider P."/>
            <person name="Aerts A."/>
            <person name="Asiegbu F.O."/>
            <person name="Baker S.E."/>
            <person name="Barry K."/>
            <person name="Bendiksby M."/>
            <person name="Blumentritt M."/>
            <person name="Coutinho P.M."/>
            <person name="Cullen D."/>
            <person name="Cullen D."/>
            <person name="Gathman A."/>
            <person name="Goodell B."/>
            <person name="Henrissat B."/>
            <person name="Ihrmark K."/>
            <person name="Kauserud H."/>
            <person name="Kohler A."/>
            <person name="LaButti K."/>
            <person name="Lapidus A."/>
            <person name="Lavin J.L."/>
            <person name="Lee Y.-H."/>
            <person name="Lindquist E."/>
            <person name="Lilly W."/>
            <person name="Lucas S."/>
            <person name="Morin E."/>
            <person name="Murat C."/>
            <person name="Oguiza J.A."/>
            <person name="Park J."/>
            <person name="Pisabarro A.G."/>
            <person name="Riley R."/>
            <person name="Rosling A."/>
            <person name="Salamov A."/>
            <person name="Schmidt O."/>
            <person name="Schmutz J."/>
            <person name="Skrede I."/>
            <person name="Stenlid J."/>
            <person name="Wiebenga A."/>
            <person name="Xie X."/>
            <person name="Kues U."/>
            <person name="Hibbett D.S."/>
            <person name="Hoffmeister D."/>
            <person name="Hogberg N."/>
            <person name="Martin F."/>
            <person name="Grigoriev I.V."/>
            <person name="Watkinson S.C."/>
        </authorList>
    </citation>
    <scope>NUCLEOTIDE SEQUENCE</scope>
    <source>
        <strain evidence="13">S7.9</strain>
    </source>
</reference>
<dbReference type="PANTHER" id="PTHR43690">
    <property type="entry name" value="NARDILYSIN"/>
    <property type="match status" value="1"/>
</dbReference>
<comment type="similarity">
    <text evidence="2 8">Belongs to the peptidase M16 family.</text>
</comment>
<dbReference type="OrthoDB" id="952271at2759"/>
<dbReference type="FunFam" id="3.30.830.10:FF:000003">
    <property type="entry name" value="Insulin-degrading enzyme"/>
    <property type="match status" value="1"/>
</dbReference>
<dbReference type="Proteomes" id="UP000008064">
    <property type="component" value="Unassembled WGS sequence"/>
</dbReference>
<dbReference type="GO" id="GO:0004222">
    <property type="term" value="F:metalloendopeptidase activity"/>
    <property type="evidence" value="ECO:0007669"/>
    <property type="project" value="InterPro"/>
</dbReference>
<dbReference type="InterPro" id="IPR054734">
    <property type="entry name" value="PqqF-like_C_4"/>
</dbReference>
<evidence type="ECO:0000256" key="2">
    <source>
        <dbReference type="ARBA" id="ARBA00007261"/>
    </source>
</evidence>
<evidence type="ECO:0000256" key="3">
    <source>
        <dbReference type="ARBA" id="ARBA00022670"/>
    </source>
</evidence>
<dbReference type="InterPro" id="IPR007863">
    <property type="entry name" value="Peptidase_M16_C"/>
</dbReference>
<dbReference type="GO" id="GO:0046872">
    <property type="term" value="F:metal ion binding"/>
    <property type="evidence" value="ECO:0007669"/>
    <property type="project" value="UniProtKB-KW"/>
</dbReference>
<gene>
    <name evidence="13" type="ORF">SERLADRAFT_363284</name>
</gene>
<dbReference type="Pfam" id="PF05193">
    <property type="entry name" value="Peptidase_M16_C"/>
    <property type="match status" value="1"/>
</dbReference>
<evidence type="ECO:0008006" key="14">
    <source>
        <dbReference type="Google" id="ProtNLM"/>
    </source>
</evidence>
<evidence type="ECO:0000259" key="10">
    <source>
        <dbReference type="Pfam" id="PF05193"/>
    </source>
</evidence>
<dbReference type="Pfam" id="PF16187">
    <property type="entry name" value="Peptidase_M16_M"/>
    <property type="match status" value="1"/>
</dbReference>
<feature type="domain" description="Coenzyme PQQ synthesis protein F-like C-terminal lobe" evidence="12">
    <location>
        <begin position="824"/>
        <end position="924"/>
    </location>
</feature>
<evidence type="ECO:0000259" key="12">
    <source>
        <dbReference type="Pfam" id="PF22456"/>
    </source>
</evidence>
<keyword evidence="3" id="KW-0645">Protease</keyword>
<dbReference type="PROSITE" id="PS00143">
    <property type="entry name" value="INSULINASE"/>
    <property type="match status" value="1"/>
</dbReference>
<feature type="domain" description="Peptidase M16 middle/third" evidence="11">
    <location>
        <begin position="424"/>
        <end position="717"/>
    </location>
</feature>
<dbReference type="HOGENOM" id="CLU_004639_1_2_1"/>
<dbReference type="InterPro" id="IPR011249">
    <property type="entry name" value="Metalloenz_LuxS/M16"/>
</dbReference>
<dbReference type="EMBL" id="GL945439">
    <property type="protein sequence ID" value="EGO21196.1"/>
    <property type="molecule type" value="Genomic_DNA"/>
</dbReference>
<comment type="cofactor">
    <cofactor evidence="1">
        <name>Zn(2+)</name>
        <dbReference type="ChEBI" id="CHEBI:29105"/>
    </cofactor>
</comment>
<dbReference type="Pfam" id="PF22456">
    <property type="entry name" value="PqqF-like_C_4"/>
    <property type="match status" value="1"/>
</dbReference>
<evidence type="ECO:0000256" key="5">
    <source>
        <dbReference type="ARBA" id="ARBA00022801"/>
    </source>
</evidence>
<dbReference type="GO" id="GO:0005829">
    <property type="term" value="C:cytosol"/>
    <property type="evidence" value="ECO:0007669"/>
    <property type="project" value="TreeGrafter"/>
</dbReference>
<dbReference type="InterPro" id="IPR001431">
    <property type="entry name" value="Pept_M16_Zn_BS"/>
</dbReference>
<name>F8P6Y0_SERL9</name>
<dbReference type="InterPro" id="IPR050626">
    <property type="entry name" value="Peptidase_M16"/>
</dbReference>